<dbReference type="EMBL" id="AAKRBH010000002">
    <property type="protein sequence ID" value="ECU7854464.1"/>
    <property type="molecule type" value="Genomic_DNA"/>
</dbReference>
<reference evidence="6" key="4">
    <citation type="submission" date="2018-07" db="EMBL/GenBank/DDBJ databases">
        <authorList>
            <consortium name="Veterinary Laboratory Investigation and Response Network"/>
        </authorList>
    </citation>
    <scope>NUCLEOTIDE SEQUENCE</scope>
    <source>
        <strain evidence="6">V-CLASP-D-45</strain>
    </source>
</reference>
<reference evidence="3" key="1">
    <citation type="submission" date="2018-07" db="EMBL/GenBank/DDBJ databases">
        <authorList>
            <consortium name="NARMS: The National Antimicrobial Resistance Monitoring System"/>
        </authorList>
    </citation>
    <scope>NUCLEOTIDE SEQUENCE</scope>
    <source>
        <strain evidence="3">FSIS11811949</strain>
        <strain evidence="8">FSIS11813686</strain>
        <strain evidence="4">FSIS11813894</strain>
    </source>
</reference>
<sequence length="119" mass="14044">MFNPVRVPVQHWWCTARSVTAFAITDFIYSDDSFDRLSSIRYTTYLPTSHVISDNHVNENSYQQCEIFYKNVWPKSIKCVSEPPIHFTILLTNSLLWKNPCPKKQLNNVKNLLFILYNQ</sequence>
<evidence type="ECO:0000313" key="4">
    <source>
        <dbReference type="EMBL" id="ECT3925406.1"/>
    </source>
</evidence>
<dbReference type="EMBL" id="AAKKDH010000009">
    <property type="protein sequence ID" value="ECS6136321.1"/>
    <property type="molecule type" value="Genomic_DNA"/>
</dbReference>
<evidence type="ECO:0000313" key="3">
    <source>
        <dbReference type="EMBL" id="ECT1478736.1"/>
    </source>
</evidence>
<reference evidence="1" key="3">
    <citation type="submission" date="2018-07" db="EMBL/GenBank/DDBJ databases">
        <authorList>
            <person name="Ashton P.M."/>
            <person name="Dallman T."/>
            <person name="Nair S."/>
            <person name="De Pinna E."/>
            <person name="Peters T."/>
            <person name="Grant K."/>
        </authorList>
    </citation>
    <scope>NUCLEOTIDE SEQUENCE</scope>
    <source>
        <strain evidence="1">373208</strain>
    </source>
</reference>
<dbReference type="EMBL" id="AAKSWZ010000033">
    <property type="protein sequence ID" value="ECV0505719.1"/>
    <property type="molecule type" value="Genomic_DNA"/>
</dbReference>
<organism evidence="2">
    <name type="scientific">Salmonella anatum</name>
    <dbReference type="NCBI Taxonomy" id="58712"/>
    <lineage>
        <taxon>Bacteria</taxon>
        <taxon>Pseudomonadati</taxon>
        <taxon>Pseudomonadota</taxon>
        <taxon>Gammaproteobacteria</taxon>
        <taxon>Enterobacterales</taxon>
        <taxon>Enterobacteriaceae</taxon>
        <taxon>Salmonella</taxon>
    </lineage>
</organism>
<dbReference type="AlphaFoldDB" id="A0A2T8MIQ5"/>
<proteinExistence type="predicted"/>
<dbReference type="EMBL" id="AAHLLN010000001">
    <property type="protein sequence ID" value="EBX5014076.1"/>
    <property type="molecule type" value="Genomic_DNA"/>
</dbReference>
<evidence type="ECO:0000313" key="7">
    <source>
        <dbReference type="EMBL" id="ECV0337324.1"/>
    </source>
</evidence>
<evidence type="ECO:0000313" key="5">
    <source>
        <dbReference type="EMBL" id="ECU1187129.1"/>
    </source>
</evidence>
<dbReference type="EMBL" id="AAKSYA010000001">
    <property type="protein sequence ID" value="ECV0337324.1"/>
    <property type="molecule type" value="Genomic_DNA"/>
</dbReference>
<reference evidence="2" key="2">
    <citation type="submission" date="2018-07" db="EMBL/GenBank/DDBJ databases">
        <authorList>
            <consortium name="GenomeTrakr network: Whole genome sequencing for foodborne pathogen traceback"/>
        </authorList>
    </citation>
    <scope>NUCLEOTIDE SEQUENCE</scope>
    <source>
        <strain evidence="5">FSIS11808940</strain>
        <strain evidence="2">FSIS1609251</strain>
        <strain evidence="7">FSIS21822075</strain>
    </source>
</reference>
<gene>
    <name evidence="6" type="ORF">BEU90_07510</name>
    <name evidence="2" type="ORF">BUM38_15250</name>
    <name evidence="8" type="ORF">D3F51_18215</name>
    <name evidence="7" type="ORF">D3T63_01925</name>
    <name evidence="4" type="ORF">D4T67_15845</name>
    <name evidence="5" type="ORF">DNB52_09835</name>
    <name evidence="1" type="ORF">DSF50_01785</name>
    <name evidence="3" type="ORF">DUZ69_16175</name>
</gene>
<evidence type="ECO:0000313" key="6">
    <source>
        <dbReference type="EMBL" id="ECU7854464.1"/>
    </source>
</evidence>
<protein>
    <submittedName>
        <fullName evidence="2">Uncharacterized protein</fullName>
    </submittedName>
</protein>
<evidence type="ECO:0000313" key="8">
    <source>
        <dbReference type="EMBL" id="ECV0505719.1"/>
    </source>
</evidence>
<dbReference type="EMBL" id="AAKLVW010000036">
    <property type="protein sequence ID" value="ECT1478736.1"/>
    <property type="molecule type" value="Genomic_DNA"/>
</dbReference>
<dbReference type="EMBL" id="AAKMPV010000028">
    <property type="protein sequence ID" value="ECT3925406.1"/>
    <property type="molecule type" value="Genomic_DNA"/>
</dbReference>
<accession>A0A2T8MIQ5</accession>
<evidence type="ECO:0000313" key="1">
    <source>
        <dbReference type="EMBL" id="EBX5014076.1"/>
    </source>
</evidence>
<name>A0A2T8MIQ5_SALAN</name>
<dbReference type="EMBL" id="AAKOYA010000011">
    <property type="protein sequence ID" value="ECU1187129.1"/>
    <property type="molecule type" value="Genomic_DNA"/>
</dbReference>
<evidence type="ECO:0000313" key="2">
    <source>
        <dbReference type="EMBL" id="ECS6136321.1"/>
    </source>
</evidence>
<comment type="caution">
    <text evidence="2">The sequence shown here is derived from an EMBL/GenBank/DDBJ whole genome shotgun (WGS) entry which is preliminary data.</text>
</comment>